<dbReference type="GO" id="GO:0003677">
    <property type="term" value="F:DNA binding"/>
    <property type="evidence" value="ECO:0007669"/>
    <property type="project" value="InterPro"/>
</dbReference>
<evidence type="ECO:0000259" key="4">
    <source>
        <dbReference type="PROSITE" id="PS50901"/>
    </source>
</evidence>
<accession>A0A8J3F006</accession>
<dbReference type="GO" id="GO:0005524">
    <property type="term" value="F:ATP binding"/>
    <property type="evidence" value="ECO:0007669"/>
    <property type="project" value="UniProtKB-UniRule"/>
</dbReference>
<reference evidence="5" key="1">
    <citation type="journal article" date="2014" name="Int. J. Syst. Evol. Microbiol.">
        <title>Complete genome sequence of Corynebacterium casei LMG S-19264T (=DSM 44701T), isolated from a smear-ripened cheese.</title>
        <authorList>
            <consortium name="US DOE Joint Genome Institute (JGI-PGF)"/>
            <person name="Walter F."/>
            <person name="Albersmeier A."/>
            <person name="Kalinowski J."/>
            <person name="Ruckert C."/>
        </authorList>
    </citation>
    <scope>NUCLEOTIDE SEQUENCE</scope>
    <source>
        <strain evidence="5">CCM 8606</strain>
    </source>
</reference>
<feature type="domain" description="FtsK" evidence="4">
    <location>
        <begin position="245"/>
        <end position="452"/>
    </location>
</feature>
<keyword evidence="2 3" id="KW-0067">ATP-binding</keyword>
<dbReference type="RefSeq" id="WP_188355777.1">
    <property type="nucleotide sequence ID" value="NZ_BMDH01000006.1"/>
</dbReference>
<organism evidence="5 6">
    <name type="scientific">Galliscardovia ingluviei</name>
    <dbReference type="NCBI Taxonomy" id="1769422"/>
    <lineage>
        <taxon>Bacteria</taxon>
        <taxon>Bacillati</taxon>
        <taxon>Actinomycetota</taxon>
        <taxon>Actinomycetes</taxon>
        <taxon>Bifidobacteriales</taxon>
        <taxon>Bifidobacteriaceae</taxon>
        <taxon>Galliscardovia</taxon>
    </lineage>
</organism>
<reference evidence="5" key="2">
    <citation type="submission" date="2020-09" db="EMBL/GenBank/DDBJ databases">
        <authorList>
            <person name="Sun Q."/>
            <person name="Sedlacek I."/>
        </authorList>
    </citation>
    <scope>NUCLEOTIDE SEQUENCE</scope>
    <source>
        <strain evidence="5">CCM 8606</strain>
    </source>
</reference>
<dbReference type="EMBL" id="BMDH01000006">
    <property type="protein sequence ID" value="GGI15484.1"/>
    <property type="molecule type" value="Genomic_DNA"/>
</dbReference>
<comment type="caution">
    <text evidence="5">The sequence shown here is derived from an EMBL/GenBank/DDBJ whole genome shotgun (WGS) entry which is preliminary data.</text>
</comment>
<dbReference type="Proteomes" id="UP000619536">
    <property type="component" value="Unassembled WGS sequence"/>
</dbReference>
<evidence type="ECO:0000256" key="3">
    <source>
        <dbReference type="PROSITE-ProRule" id="PRU00289"/>
    </source>
</evidence>
<evidence type="ECO:0000313" key="5">
    <source>
        <dbReference type="EMBL" id="GGI15484.1"/>
    </source>
</evidence>
<feature type="binding site" evidence="3">
    <location>
        <begin position="262"/>
        <end position="269"/>
    </location>
    <ligand>
        <name>ATP</name>
        <dbReference type="ChEBI" id="CHEBI:30616"/>
    </ligand>
</feature>
<keyword evidence="6" id="KW-1185">Reference proteome</keyword>
<gene>
    <name evidence="5" type="ORF">GCM10007377_16130</name>
</gene>
<dbReference type="InterPro" id="IPR002543">
    <property type="entry name" value="FtsK_dom"/>
</dbReference>
<keyword evidence="1 3" id="KW-0547">Nucleotide-binding</keyword>
<dbReference type="PANTHER" id="PTHR22683:SF1">
    <property type="entry name" value="TYPE VII SECRETION SYSTEM PROTEIN ESSC"/>
    <property type="match status" value="1"/>
</dbReference>
<evidence type="ECO:0000256" key="1">
    <source>
        <dbReference type="ARBA" id="ARBA00022741"/>
    </source>
</evidence>
<evidence type="ECO:0000256" key="2">
    <source>
        <dbReference type="ARBA" id="ARBA00022840"/>
    </source>
</evidence>
<dbReference type="InterPro" id="IPR050206">
    <property type="entry name" value="FtsK/SpoIIIE/SftA"/>
</dbReference>
<protein>
    <recommendedName>
        <fullName evidence="4">FtsK domain-containing protein</fullName>
    </recommendedName>
</protein>
<sequence>MDKNPVKKISLKKLFPNGFNPDNGEDTMRLNVLLQEKAAANPALNGYTIIRLDHDTAYIAPVGYETEDEVAETAQDTKVIGVDPTAQGNTTALRKIVLDLQNKNEGYTVTEFARKGIDYVAYLRQLDEKTITVRYALADALQVEPYELRLKRTPENGWHVRVLKDGFEFRASKHHARLQESIETSIGKEGWWYQAFAEQRIIIIHPGKLPTFPARVEYNSGLWDRNTVKSIYFGMKLPDRGRETGDPLALNLKSSPGILVAGETSGGKSTVINSIIYGAVMAGCVLAICDDEDKSVDFTYAQPWVMRHGYGCDGKDSIVAVLTMIMDECKRRAEIIKQEHKMNYWELDESIRKDMPPIMLICDEIAQWAAPITVPAGLAKDDPTRIAAEYEKGIHAMAFLLLRRITQKARFTGICFLFAAQSPTANNGLDPSIRTNLTSKILLGETVSDDIRKLVLKDARKAPKVPENVKADGVGKGTGVAELGGIEPAVFKGYYMDDPERDMTWADILCERLEQHVPHVCENLDDIHWTRAEIIERIPFTAFNPDDVFMEDMSDEATDDRLSVEGGFGEDGRDVADRDKPLTGAAAAAHALNVEARIAQSMASQPVAHSGLSGLDALDAAGRDAAARGL</sequence>
<dbReference type="PANTHER" id="PTHR22683">
    <property type="entry name" value="SPORULATION PROTEIN RELATED"/>
    <property type="match status" value="1"/>
</dbReference>
<proteinExistence type="predicted"/>
<dbReference type="PROSITE" id="PS50901">
    <property type="entry name" value="FTSK"/>
    <property type="match status" value="1"/>
</dbReference>
<dbReference type="InterPro" id="IPR027417">
    <property type="entry name" value="P-loop_NTPase"/>
</dbReference>
<dbReference type="SUPFAM" id="SSF52540">
    <property type="entry name" value="P-loop containing nucleoside triphosphate hydrolases"/>
    <property type="match status" value="1"/>
</dbReference>
<name>A0A8J3F006_9BIFI</name>
<evidence type="ECO:0000313" key="6">
    <source>
        <dbReference type="Proteomes" id="UP000619536"/>
    </source>
</evidence>
<dbReference type="AlphaFoldDB" id="A0A8J3F006"/>
<dbReference type="Gene3D" id="3.40.50.300">
    <property type="entry name" value="P-loop containing nucleotide triphosphate hydrolases"/>
    <property type="match status" value="1"/>
</dbReference>